<dbReference type="InterPro" id="IPR027417">
    <property type="entry name" value="P-loop_NTPase"/>
</dbReference>
<reference evidence="2 3" key="1">
    <citation type="journal article" date="2013" name="Genome Announc.">
        <title>Draft Genome Sequence of Rhodococcus opacus Strain M213 Shows a Diverse Catabolic Potential.</title>
        <authorList>
            <person name="Pathak A."/>
            <person name="Green S.J."/>
            <person name="Ogram A."/>
            <person name="Chauhan A."/>
        </authorList>
    </citation>
    <scope>NUCLEOTIDE SEQUENCE [LARGE SCALE GENOMIC DNA]</scope>
    <source>
        <strain evidence="2 3">M213</strain>
    </source>
</reference>
<sequence length="571" mass="62944">MIPDGDDFSILQATEKDDVRRALSAAIDEDRAEAAREKETAVEDYLANRRAIVADSVDELHDFLDVLNLDVDEESPVELFVDEDGSEYKCIERPSDRLLNHAYAEGLVWSGIDADGERFGAHMLFVVLDETTAELFTKSHRAEFPGVKAFPACPGLGLAELSDRFHAAGLNIDDYAPPGEGITLTAEMFEHLTDPDTWDIAEPETADDELESADDDAMADVDEEEAQKSSRPGIFDHRTARSQPLPPRVWLENGIIEAECVNKVTAASGSGKTLLLAHLAVNWSLGRSALDVDENGQPRELDRPQRVLYIDGELGPRQWHRILDKLGAPLDLPNFHLRTLTDDAPTWPALCTPEGAAQFLTWIDSGEEVDVIVLDTLSAFVGGEESSNDTWLEFDRLVTLPLKSAGFTVIYADHTGHEARRARGGSAKKAKLDVEWVLDVPDSRAPNTLRMTSDPTAGKMRNGHDGYPMTVYLDRVDGPLGHVRVEKDDAADELRDTLSDPRRAILIGHMDRLGLPMDVSKRAAQEALRAANIKFDDKVLLDAKRTRVNRESARLAAEESLANGGEIDAQE</sequence>
<feature type="region of interest" description="Disordered" evidence="1">
    <location>
        <begin position="207"/>
        <end position="241"/>
    </location>
</feature>
<dbReference type="Gene3D" id="3.40.50.300">
    <property type="entry name" value="P-loop containing nucleotide triphosphate hydrolases"/>
    <property type="match status" value="1"/>
</dbReference>
<dbReference type="EMBL" id="AJYC02000153">
    <property type="protein sequence ID" value="EKT77401.1"/>
    <property type="molecule type" value="Genomic_DNA"/>
</dbReference>
<evidence type="ECO:0008006" key="4">
    <source>
        <dbReference type="Google" id="ProtNLM"/>
    </source>
</evidence>
<comment type="caution">
    <text evidence="2">The sequence shown here is derived from an EMBL/GenBank/DDBJ whole genome shotgun (WGS) entry which is preliminary data.</text>
</comment>
<evidence type="ECO:0000313" key="3">
    <source>
        <dbReference type="Proteomes" id="UP000005951"/>
    </source>
</evidence>
<accession>K8X997</accession>
<dbReference type="AlphaFoldDB" id="K8X997"/>
<protein>
    <recommendedName>
        <fullName evidence="4">AAA+ ATPase domain-containing protein</fullName>
    </recommendedName>
</protein>
<evidence type="ECO:0000313" key="2">
    <source>
        <dbReference type="EMBL" id="EKT77401.1"/>
    </source>
</evidence>
<name>K8X997_RHOOP</name>
<organism evidence="2 3">
    <name type="scientific">Rhodococcus opacus M213</name>
    <dbReference type="NCBI Taxonomy" id="1129896"/>
    <lineage>
        <taxon>Bacteria</taxon>
        <taxon>Bacillati</taxon>
        <taxon>Actinomycetota</taxon>
        <taxon>Actinomycetes</taxon>
        <taxon>Mycobacteriales</taxon>
        <taxon>Nocardiaceae</taxon>
        <taxon>Rhodococcus</taxon>
    </lineage>
</organism>
<dbReference type="Proteomes" id="UP000005951">
    <property type="component" value="Unassembled WGS sequence"/>
</dbReference>
<gene>
    <name evidence="2" type="ORF">WSS_A37744</name>
</gene>
<dbReference type="Pfam" id="PF13481">
    <property type="entry name" value="AAA_25"/>
    <property type="match status" value="1"/>
</dbReference>
<dbReference type="SUPFAM" id="SSF52540">
    <property type="entry name" value="P-loop containing nucleoside triphosphate hydrolases"/>
    <property type="match status" value="1"/>
</dbReference>
<dbReference type="RefSeq" id="WP_005264179.1">
    <property type="nucleotide sequence ID" value="NZ_AJYC02000153.1"/>
</dbReference>
<proteinExistence type="predicted"/>
<feature type="region of interest" description="Disordered" evidence="1">
    <location>
        <begin position="552"/>
        <end position="571"/>
    </location>
</feature>
<feature type="compositionally biased region" description="Acidic residues" evidence="1">
    <location>
        <begin position="207"/>
        <end position="225"/>
    </location>
</feature>
<evidence type="ECO:0000256" key="1">
    <source>
        <dbReference type="SAM" id="MobiDB-lite"/>
    </source>
</evidence>